<protein>
    <submittedName>
        <fullName evidence="2">Uncharacterized protein</fullName>
    </submittedName>
</protein>
<organism evidence="2 3">
    <name type="scientific">Melopsittacus undulatus</name>
    <name type="common">Budgerigar</name>
    <name type="synonym">Psittacus undulatus</name>
    <dbReference type="NCBI Taxonomy" id="13146"/>
    <lineage>
        <taxon>Eukaryota</taxon>
        <taxon>Metazoa</taxon>
        <taxon>Chordata</taxon>
        <taxon>Craniata</taxon>
        <taxon>Vertebrata</taxon>
        <taxon>Euteleostomi</taxon>
        <taxon>Archelosauria</taxon>
        <taxon>Archosauria</taxon>
        <taxon>Dinosauria</taxon>
        <taxon>Saurischia</taxon>
        <taxon>Theropoda</taxon>
        <taxon>Coelurosauria</taxon>
        <taxon>Aves</taxon>
        <taxon>Neognathae</taxon>
        <taxon>Neoaves</taxon>
        <taxon>Telluraves</taxon>
        <taxon>Australaves</taxon>
        <taxon>Psittaciformes</taxon>
        <taxon>Psittaculidae</taxon>
        <taxon>Melopsittacus</taxon>
    </lineage>
</organism>
<dbReference type="Proteomes" id="UP000694405">
    <property type="component" value="Unassembled WGS sequence"/>
</dbReference>
<dbReference type="RefSeq" id="XP_033929414.1">
    <property type="nucleotide sequence ID" value="XM_034073523.1"/>
</dbReference>
<dbReference type="AlphaFoldDB" id="A0A8V5GQX7"/>
<dbReference type="GeneID" id="117438106"/>
<dbReference type="GO" id="GO:0016589">
    <property type="term" value="C:NURF complex"/>
    <property type="evidence" value="ECO:0007669"/>
    <property type="project" value="TreeGrafter"/>
</dbReference>
<gene>
    <name evidence="2" type="primary">BACC1</name>
</gene>
<reference evidence="2" key="2">
    <citation type="submission" date="2025-08" db="UniProtKB">
        <authorList>
            <consortium name="Ensembl"/>
        </authorList>
    </citation>
    <scope>IDENTIFICATION</scope>
</reference>
<reference evidence="2" key="3">
    <citation type="submission" date="2025-09" db="UniProtKB">
        <authorList>
            <consortium name="Ensembl"/>
        </authorList>
    </citation>
    <scope>IDENTIFICATION</scope>
</reference>
<feature type="compositionally biased region" description="Gly residues" evidence="1">
    <location>
        <begin position="102"/>
        <end position="113"/>
    </location>
</feature>
<keyword evidence="3" id="KW-1185">Reference proteome</keyword>
<dbReference type="PANTHER" id="PTHR21397:SF2">
    <property type="entry name" value="CHROMATIN COMPLEXES SUBUNIT BAP18"/>
    <property type="match status" value="1"/>
</dbReference>
<evidence type="ECO:0000313" key="2">
    <source>
        <dbReference type="Ensembl" id="ENSMUNP00000024610.1"/>
    </source>
</evidence>
<accession>A0A8V5GQX7</accession>
<evidence type="ECO:0000256" key="1">
    <source>
        <dbReference type="SAM" id="MobiDB-lite"/>
    </source>
</evidence>
<proteinExistence type="predicted"/>
<feature type="region of interest" description="Disordered" evidence="1">
    <location>
        <begin position="78"/>
        <end position="156"/>
    </location>
</feature>
<dbReference type="PANTHER" id="PTHR21397">
    <property type="entry name" value="CHROMATIN COMPLEXES SUBUNIT BAP18-RELATED"/>
    <property type="match status" value="1"/>
</dbReference>
<sequence length="156" mass="16538">MTSASTKVGEIFSAAGAAFSRLGELTMTLQPRAETREGAKWAEPELELLRGAIGRFGQDLNQLSSLIKERTVAQLKATTKRKLYEDTGVPLGPDPPRKGPRKGGGPPQSGGPTGAPPETPIKKHKGDIDPEASGDIVDIEGLPEPPPSKKLHQEQA</sequence>
<dbReference type="GO" id="GO:0071339">
    <property type="term" value="C:MLL1 complex"/>
    <property type="evidence" value="ECO:0007669"/>
    <property type="project" value="TreeGrafter"/>
</dbReference>
<reference evidence="2" key="1">
    <citation type="submission" date="2020-03" db="EMBL/GenBank/DDBJ databases">
        <title>Melopsittacus undulatus (budgerigar) genome, bMelUnd1, maternal haplotype with Z.</title>
        <authorList>
            <person name="Gedman G."/>
            <person name="Mountcastle J."/>
            <person name="Haase B."/>
            <person name="Formenti G."/>
            <person name="Wright T."/>
            <person name="Apodaca J."/>
            <person name="Pelan S."/>
            <person name="Chow W."/>
            <person name="Rhie A."/>
            <person name="Howe K."/>
            <person name="Fedrigo O."/>
            <person name="Jarvis E.D."/>
        </authorList>
    </citation>
    <scope>NUCLEOTIDE SEQUENCE [LARGE SCALE GENOMIC DNA]</scope>
</reference>
<name>A0A8V5GQX7_MELUD</name>
<evidence type="ECO:0000313" key="3">
    <source>
        <dbReference type="Proteomes" id="UP000694405"/>
    </source>
</evidence>
<dbReference type="Ensembl" id="ENSMUNT00000029556.1">
    <property type="protein sequence ID" value="ENSMUNP00000024610.1"/>
    <property type="gene ID" value="ENSMUNG00000022152.1"/>
</dbReference>